<reference evidence="2" key="1">
    <citation type="submission" date="2016-11" db="UniProtKB">
        <authorList>
            <consortium name="WormBaseParasite"/>
        </authorList>
    </citation>
    <scope>IDENTIFICATION</scope>
</reference>
<evidence type="ECO:0000313" key="1">
    <source>
        <dbReference type="Proteomes" id="UP000095287"/>
    </source>
</evidence>
<accession>A0A1I7XYX8</accession>
<sequence>MGRDSVRRECTQLKGIRWVTHSLRGPTHKALWSSADQNQGKVMPLAPSRHHIDFAPVSGYQNIVRLMPTSFWVEHLLSESCTGCSYYFGSDVTSGLIQRWKEMDPRPLPLKTFLHMDMRSVKVSDFTEFDMKSADTRLLEALKRIYLNVSGREKTYLQCIQHPVHSSFRIYVVLTPHERSYGFYPLIIGMDTVPVAFVESVLQSCGDSLPKGIPHAWAQRGEAYLRERGSLIVTYAPSDPWNYSLPWTFRYKLRGFDHLKERTLSREVIWKIARSITNFKFDTNYKCLWAAHAGRWRTIADDDEATFQLLA</sequence>
<dbReference type="AlphaFoldDB" id="A0A1I7XYX8"/>
<name>A0A1I7XYX8_9BILA</name>
<organism evidence="1 2">
    <name type="scientific">Steinernema glaseri</name>
    <dbReference type="NCBI Taxonomy" id="37863"/>
    <lineage>
        <taxon>Eukaryota</taxon>
        <taxon>Metazoa</taxon>
        <taxon>Ecdysozoa</taxon>
        <taxon>Nematoda</taxon>
        <taxon>Chromadorea</taxon>
        <taxon>Rhabditida</taxon>
        <taxon>Tylenchina</taxon>
        <taxon>Panagrolaimomorpha</taxon>
        <taxon>Strongyloidoidea</taxon>
        <taxon>Steinernematidae</taxon>
        <taxon>Steinernema</taxon>
    </lineage>
</organism>
<evidence type="ECO:0000313" key="2">
    <source>
        <dbReference type="WBParaSite" id="L893_g10892.t1"/>
    </source>
</evidence>
<proteinExistence type="predicted"/>
<keyword evidence="1" id="KW-1185">Reference proteome</keyword>
<dbReference type="WBParaSite" id="L893_g10892.t1">
    <property type="protein sequence ID" value="L893_g10892.t1"/>
    <property type="gene ID" value="L893_g10892"/>
</dbReference>
<protein>
    <submittedName>
        <fullName evidence="2">Similar to</fullName>
    </submittedName>
</protein>
<dbReference type="Proteomes" id="UP000095287">
    <property type="component" value="Unplaced"/>
</dbReference>